<evidence type="ECO:0000259" key="2">
    <source>
        <dbReference type="PROSITE" id="PS50924"/>
    </source>
</evidence>
<feature type="transmembrane region" description="Helical" evidence="1">
    <location>
        <begin position="177"/>
        <end position="198"/>
    </location>
</feature>
<keyword evidence="4" id="KW-1185">Reference proteome</keyword>
<keyword evidence="1" id="KW-0812">Transmembrane</keyword>
<dbReference type="GO" id="GO:0016020">
    <property type="term" value="C:membrane"/>
    <property type="evidence" value="ECO:0007669"/>
    <property type="project" value="UniProtKB-UniRule"/>
</dbReference>
<dbReference type="Pfam" id="PF03707">
    <property type="entry name" value="MHYT"/>
    <property type="match status" value="2"/>
</dbReference>
<evidence type="ECO:0000313" key="4">
    <source>
        <dbReference type="Proteomes" id="UP000000851"/>
    </source>
</evidence>
<feature type="transmembrane region" description="Helical" evidence="1">
    <location>
        <begin position="81"/>
        <end position="102"/>
    </location>
</feature>
<dbReference type="OrthoDB" id="3763366at2"/>
<dbReference type="EMBL" id="CP001700">
    <property type="protein sequence ID" value="ACU76360.1"/>
    <property type="molecule type" value="Genomic_DNA"/>
</dbReference>
<dbReference type="PANTHER" id="PTHR35152">
    <property type="entry name" value="DOMAIN SIGNALLING PROTEIN, PUTATIVE (AFU_ORTHOLOGUE AFUA_5G11310)-RELATED"/>
    <property type="match status" value="1"/>
</dbReference>
<dbReference type="eggNOG" id="COG3300">
    <property type="taxonomic scope" value="Bacteria"/>
</dbReference>
<keyword evidence="1" id="KW-0472">Membrane</keyword>
<feature type="transmembrane region" description="Helical" evidence="1">
    <location>
        <begin position="141"/>
        <end position="165"/>
    </location>
</feature>
<dbReference type="Proteomes" id="UP000000851">
    <property type="component" value="Chromosome"/>
</dbReference>
<dbReference type="RefSeq" id="WP_015796085.1">
    <property type="nucleotide sequence ID" value="NC_013131.1"/>
</dbReference>
<proteinExistence type="predicted"/>
<dbReference type="AlphaFoldDB" id="C7QB69"/>
<dbReference type="KEGG" id="cai:Caci_7535"/>
<feature type="transmembrane region" description="Helical" evidence="1">
    <location>
        <begin position="111"/>
        <end position="135"/>
    </location>
</feature>
<sequence precursor="true">MHVNGFTYGPLTPLLAFFMSFLGSMIGLQSASRARAAEGASRTRWLAMASVALGGTAIWVMQYIAILGFTVPGVEIRFDPVLTVGSLVAAIAVVALGLTVVVRRQADTRSLWLSGLVIGTGIAGVNCLGLVALHMAPGKHYTVWLIAASEAVAVAGSAAALWCALRVRGLASTVGAAVVLGAAVTGAHYLGIAALHLTGPAATDPSSLTTAPVAPAGMAASALLTPLVLGISIVTTVMLLVVAMAPTERELHEERRAVELAAALRERSY</sequence>
<dbReference type="HOGENOM" id="CLU_061170_0_0_11"/>
<dbReference type="InParanoid" id="C7QB69"/>
<dbReference type="PROSITE" id="PS50924">
    <property type="entry name" value="MHYT"/>
    <property type="match status" value="1"/>
</dbReference>
<feature type="transmembrane region" description="Helical" evidence="1">
    <location>
        <begin position="45"/>
        <end position="69"/>
    </location>
</feature>
<evidence type="ECO:0000256" key="1">
    <source>
        <dbReference type="PROSITE-ProRule" id="PRU00244"/>
    </source>
</evidence>
<accession>C7QB69</accession>
<name>C7QB69_CATAD</name>
<feature type="transmembrane region" description="Helical" evidence="1">
    <location>
        <begin position="218"/>
        <end position="245"/>
    </location>
</feature>
<organism evidence="3 4">
    <name type="scientific">Catenulispora acidiphila (strain DSM 44928 / JCM 14897 / NBRC 102108 / NRRL B-24433 / ID139908)</name>
    <dbReference type="NCBI Taxonomy" id="479433"/>
    <lineage>
        <taxon>Bacteria</taxon>
        <taxon>Bacillati</taxon>
        <taxon>Actinomycetota</taxon>
        <taxon>Actinomycetes</taxon>
        <taxon>Catenulisporales</taxon>
        <taxon>Catenulisporaceae</taxon>
        <taxon>Catenulispora</taxon>
    </lineage>
</organism>
<evidence type="ECO:0000313" key="3">
    <source>
        <dbReference type="EMBL" id="ACU76360.1"/>
    </source>
</evidence>
<gene>
    <name evidence="3" type="ordered locus">Caci_7535</name>
</gene>
<feature type="domain" description="MHYT" evidence="2">
    <location>
        <begin position="8"/>
        <end position="198"/>
    </location>
</feature>
<protein>
    <submittedName>
        <fullName evidence="3">Putative integral membrane sensor protein</fullName>
    </submittedName>
</protein>
<reference evidence="3 4" key="1">
    <citation type="journal article" date="2009" name="Stand. Genomic Sci.">
        <title>Complete genome sequence of Catenulispora acidiphila type strain (ID 139908).</title>
        <authorList>
            <person name="Copeland A."/>
            <person name="Lapidus A."/>
            <person name="Glavina Del Rio T."/>
            <person name="Nolan M."/>
            <person name="Lucas S."/>
            <person name="Chen F."/>
            <person name="Tice H."/>
            <person name="Cheng J.F."/>
            <person name="Bruce D."/>
            <person name="Goodwin L."/>
            <person name="Pitluck S."/>
            <person name="Mikhailova N."/>
            <person name="Pati A."/>
            <person name="Ivanova N."/>
            <person name="Mavromatis K."/>
            <person name="Chen A."/>
            <person name="Palaniappan K."/>
            <person name="Chain P."/>
            <person name="Land M."/>
            <person name="Hauser L."/>
            <person name="Chang Y.J."/>
            <person name="Jeffries C.D."/>
            <person name="Chertkov O."/>
            <person name="Brettin T."/>
            <person name="Detter J.C."/>
            <person name="Han C."/>
            <person name="Ali Z."/>
            <person name="Tindall B.J."/>
            <person name="Goker M."/>
            <person name="Bristow J."/>
            <person name="Eisen J.A."/>
            <person name="Markowitz V."/>
            <person name="Hugenholtz P."/>
            <person name="Kyrpides N.C."/>
            <person name="Klenk H.P."/>
        </authorList>
    </citation>
    <scope>NUCLEOTIDE SEQUENCE [LARGE SCALE GENOMIC DNA]</scope>
    <source>
        <strain evidence="4">DSM 44928 / JCM 14897 / NBRC 102108 / NRRL B-24433 / ID139908</strain>
    </source>
</reference>
<dbReference type="InterPro" id="IPR005330">
    <property type="entry name" value="MHYT_dom"/>
</dbReference>
<dbReference type="PANTHER" id="PTHR35152:SF1">
    <property type="entry name" value="DOMAIN SIGNALLING PROTEIN, PUTATIVE (AFU_ORTHOLOGUE AFUA_5G11310)-RELATED"/>
    <property type="match status" value="1"/>
</dbReference>
<feature type="transmembrane region" description="Helical" evidence="1">
    <location>
        <begin position="6"/>
        <end position="24"/>
    </location>
</feature>
<dbReference type="STRING" id="479433.Caci_7535"/>
<keyword evidence="1" id="KW-1133">Transmembrane helix</keyword>